<protein>
    <submittedName>
        <fullName evidence="1">Uncharacterized protein</fullName>
    </submittedName>
</protein>
<accession>A0AAV7VW97</accession>
<dbReference type="AlphaFoldDB" id="A0AAV7VW97"/>
<evidence type="ECO:0000313" key="1">
    <source>
        <dbReference type="EMBL" id="KAJ1205558.1"/>
    </source>
</evidence>
<proteinExistence type="predicted"/>
<dbReference type="Proteomes" id="UP001066276">
    <property type="component" value="Chromosome 1_2"/>
</dbReference>
<comment type="caution">
    <text evidence="1">The sequence shown here is derived from an EMBL/GenBank/DDBJ whole genome shotgun (WGS) entry which is preliminary data.</text>
</comment>
<organism evidence="1 2">
    <name type="scientific">Pleurodeles waltl</name>
    <name type="common">Iberian ribbed newt</name>
    <dbReference type="NCBI Taxonomy" id="8319"/>
    <lineage>
        <taxon>Eukaryota</taxon>
        <taxon>Metazoa</taxon>
        <taxon>Chordata</taxon>
        <taxon>Craniata</taxon>
        <taxon>Vertebrata</taxon>
        <taxon>Euteleostomi</taxon>
        <taxon>Amphibia</taxon>
        <taxon>Batrachia</taxon>
        <taxon>Caudata</taxon>
        <taxon>Salamandroidea</taxon>
        <taxon>Salamandridae</taxon>
        <taxon>Pleurodelinae</taxon>
        <taxon>Pleurodeles</taxon>
    </lineage>
</organism>
<sequence>MRVVAWSQATDDKWMAWAITSKLIYRSSTCQGHPLSLAPIAEHPDGKLCMGPLKSRRQPVEALEVVGDQPPLVTHWWTRWSLADEVNEQRITPPGSLCSLLGTLASWALTPCQRHAATSGRRAPSAGSAVFILRFHHRFQWRRKTHFRNL</sequence>
<name>A0AAV7VW97_PLEWA</name>
<reference evidence="1" key="1">
    <citation type="journal article" date="2022" name="bioRxiv">
        <title>Sequencing and chromosome-scale assembly of the giantPleurodeles waltlgenome.</title>
        <authorList>
            <person name="Brown T."/>
            <person name="Elewa A."/>
            <person name="Iarovenko S."/>
            <person name="Subramanian E."/>
            <person name="Araus A.J."/>
            <person name="Petzold A."/>
            <person name="Susuki M."/>
            <person name="Suzuki K.-i.T."/>
            <person name="Hayashi T."/>
            <person name="Toyoda A."/>
            <person name="Oliveira C."/>
            <person name="Osipova E."/>
            <person name="Leigh N.D."/>
            <person name="Simon A."/>
            <person name="Yun M.H."/>
        </authorList>
    </citation>
    <scope>NUCLEOTIDE SEQUENCE</scope>
    <source>
        <strain evidence="1">20211129_DDA</strain>
        <tissue evidence="1">Liver</tissue>
    </source>
</reference>
<evidence type="ECO:0000313" key="2">
    <source>
        <dbReference type="Proteomes" id="UP001066276"/>
    </source>
</evidence>
<dbReference type="EMBL" id="JANPWB010000002">
    <property type="protein sequence ID" value="KAJ1205558.1"/>
    <property type="molecule type" value="Genomic_DNA"/>
</dbReference>
<keyword evidence="2" id="KW-1185">Reference proteome</keyword>
<gene>
    <name evidence="1" type="ORF">NDU88_000986</name>
</gene>